<reference evidence="2" key="1">
    <citation type="journal article" date="2020" name="Cell">
        <title>Large-Scale Comparative Analyses of Tick Genomes Elucidate Their Genetic Diversity and Vector Capacities.</title>
        <authorList>
            <consortium name="Tick Genome and Microbiome Consortium (TIGMIC)"/>
            <person name="Jia N."/>
            <person name="Wang J."/>
            <person name="Shi W."/>
            <person name="Du L."/>
            <person name="Sun Y."/>
            <person name="Zhan W."/>
            <person name="Jiang J.F."/>
            <person name="Wang Q."/>
            <person name="Zhang B."/>
            <person name="Ji P."/>
            <person name="Bell-Sakyi L."/>
            <person name="Cui X.M."/>
            <person name="Yuan T.T."/>
            <person name="Jiang B.G."/>
            <person name="Yang W.F."/>
            <person name="Lam T.T."/>
            <person name="Chang Q.C."/>
            <person name="Ding S.J."/>
            <person name="Wang X.J."/>
            <person name="Zhu J.G."/>
            <person name="Ruan X.D."/>
            <person name="Zhao L."/>
            <person name="Wei J.T."/>
            <person name="Ye R.Z."/>
            <person name="Que T.C."/>
            <person name="Du C.H."/>
            <person name="Zhou Y.H."/>
            <person name="Cheng J.X."/>
            <person name="Dai P.F."/>
            <person name="Guo W.B."/>
            <person name="Han X.H."/>
            <person name="Huang E.J."/>
            <person name="Li L.F."/>
            <person name="Wei W."/>
            <person name="Gao Y.C."/>
            <person name="Liu J.Z."/>
            <person name="Shao H.Z."/>
            <person name="Wang X."/>
            <person name="Wang C.C."/>
            <person name="Yang T.C."/>
            <person name="Huo Q.B."/>
            <person name="Li W."/>
            <person name="Chen H.Y."/>
            <person name="Chen S.E."/>
            <person name="Zhou L.G."/>
            <person name="Ni X.B."/>
            <person name="Tian J.H."/>
            <person name="Sheng Y."/>
            <person name="Liu T."/>
            <person name="Pan Y.S."/>
            <person name="Xia L.Y."/>
            <person name="Li J."/>
            <person name="Zhao F."/>
            <person name="Cao W.C."/>
        </authorList>
    </citation>
    <scope>NUCLEOTIDE SEQUENCE</scope>
    <source>
        <strain evidence="2">Rsan-2018</strain>
    </source>
</reference>
<evidence type="ECO:0000313" key="3">
    <source>
        <dbReference type="Proteomes" id="UP000821837"/>
    </source>
</evidence>
<reference evidence="2" key="2">
    <citation type="submission" date="2021-09" db="EMBL/GenBank/DDBJ databases">
        <authorList>
            <person name="Jia N."/>
            <person name="Wang J."/>
            <person name="Shi W."/>
            <person name="Du L."/>
            <person name="Sun Y."/>
            <person name="Zhan W."/>
            <person name="Jiang J."/>
            <person name="Wang Q."/>
            <person name="Zhang B."/>
            <person name="Ji P."/>
            <person name="Sakyi L.B."/>
            <person name="Cui X."/>
            <person name="Yuan T."/>
            <person name="Jiang B."/>
            <person name="Yang W."/>
            <person name="Lam T.T.-Y."/>
            <person name="Chang Q."/>
            <person name="Ding S."/>
            <person name="Wang X."/>
            <person name="Zhu J."/>
            <person name="Ruan X."/>
            <person name="Zhao L."/>
            <person name="Wei J."/>
            <person name="Que T."/>
            <person name="Du C."/>
            <person name="Cheng J."/>
            <person name="Dai P."/>
            <person name="Han X."/>
            <person name="Huang E."/>
            <person name="Gao Y."/>
            <person name="Liu J."/>
            <person name="Shao H."/>
            <person name="Ye R."/>
            <person name="Li L."/>
            <person name="Wei W."/>
            <person name="Wang X."/>
            <person name="Wang C."/>
            <person name="Huo Q."/>
            <person name="Li W."/>
            <person name="Guo W."/>
            <person name="Chen H."/>
            <person name="Chen S."/>
            <person name="Zhou L."/>
            <person name="Zhou L."/>
            <person name="Ni X."/>
            <person name="Tian J."/>
            <person name="Zhou Y."/>
            <person name="Sheng Y."/>
            <person name="Liu T."/>
            <person name="Pan Y."/>
            <person name="Xia L."/>
            <person name="Li J."/>
            <person name="Zhao F."/>
            <person name="Cao W."/>
        </authorList>
    </citation>
    <scope>NUCLEOTIDE SEQUENCE</scope>
    <source>
        <strain evidence="2">Rsan-2018</strain>
        <tissue evidence="2">Larvae</tissue>
    </source>
</reference>
<comment type="caution">
    <text evidence="2">The sequence shown here is derived from an EMBL/GenBank/DDBJ whole genome shotgun (WGS) entry which is preliminary data.</text>
</comment>
<dbReference type="AlphaFoldDB" id="A0A9D4PKR8"/>
<accession>A0A9D4PKR8</accession>
<organism evidence="2 3">
    <name type="scientific">Rhipicephalus sanguineus</name>
    <name type="common">Brown dog tick</name>
    <name type="synonym">Ixodes sanguineus</name>
    <dbReference type="NCBI Taxonomy" id="34632"/>
    <lineage>
        <taxon>Eukaryota</taxon>
        <taxon>Metazoa</taxon>
        <taxon>Ecdysozoa</taxon>
        <taxon>Arthropoda</taxon>
        <taxon>Chelicerata</taxon>
        <taxon>Arachnida</taxon>
        <taxon>Acari</taxon>
        <taxon>Parasitiformes</taxon>
        <taxon>Ixodida</taxon>
        <taxon>Ixodoidea</taxon>
        <taxon>Ixodidae</taxon>
        <taxon>Rhipicephalinae</taxon>
        <taxon>Rhipicephalus</taxon>
        <taxon>Rhipicephalus</taxon>
    </lineage>
</organism>
<evidence type="ECO:0000313" key="2">
    <source>
        <dbReference type="EMBL" id="KAH7944413.1"/>
    </source>
</evidence>
<sequence length="94" mass="10308">MIIRTGVSMRFAAERSWYINFKHPGCGCAIASGIDVEVLALTMLHGLRIEDWNVYSDVKPIVNKRRRKEAVRDSLSCTAPTAIPKPSGHPGSVG</sequence>
<name>A0A9D4PKR8_RHISA</name>
<dbReference type="Proteomes" id="UP000821837">
    <property type="component" value="Unassembled WGS sequence"/>
</dbReference>
<proteinExistence type="predicted"/>
<dbReference type="EMBL" id="JABSTV010001253">
    <property type="protein sequence ID" value="KAH7944413.1"/>
    <property type="molecule type" value="Genomic_DNA"/>
</dbReference>
<keyword evidence="3" id="KW-1185">Reference proteome</keyword>
<gene>
    <name evidence="2" type="ORF">HPB52_019195</name>
</gene>
<feature type="region of interest" description="Disordered" evidence="1">
    <location>
        <begin position="73"/>
        <end position="94"/>
    </location>
</feature>
<evidence type="ECO:0000256" key="1">
    <source>
        <dbReference type="SAM" id="MobiDB-lite"/>
    </source>
</evidence>
<protein>
    <submittedName>
        <fullName evidence="2">Uncharacterized protein</fullName>
    </submittedName>
</protein>